<organism evidence="14 15">
    <name type="scientific">Candidatus Pullichristensenella excrementigallinarum</name>
    <dbReference type="NCBI Taxonomy" id="2840907"/>
    <lineage>
        <taxon>Bacteria</taxon>
        <taxon>Bacillati</taxon>
        <taxon>Bacillota</taxon>
        <taxon>Clostridia</taxon>
        <taxon>Candidatus Pullichristensenella</taxon>
    </lineage>
</organism>
<dbReference type="GO" id="GO:0042910">
    <property type="term" value="F:xenobiotic transmembrane transporter activity"/>
    <property type="evidence" value="ECO:0007669"/>
    <property type="project" value="InterPro"/>
</dbReference>
<evidence type="ECO:0000256" key="5">
    <source>
        <dbReference type="ARBA" id="ARBA00022448"/>
    </source>
</evidence>
<dbReference type="InterPro" id="IPR050222">
    <property type="entry name" value="MATE_MdtK"/>
</dbReference>
<comment type="caution">
    <text evidence="14">The sequence shown here is derived from an EMBL/GenBank/DDBJ whole genome shotgun (WGS) entry which is preliminary data.</text>
</comment>
<evidence type="ECO:0000256" key="13">
    <source>
        <dbReference type="SAM" id="Phobius"/>
    </source>
</evidence>
<dbReference type="Proteomes" id="UP000824072">
    <property type="component" value="Unassembled WGS sequence"/>
</dbReference>
<sequence>MFSKRQLWGLLIPLIIEQLLNSLMGTADTMMVSRAGSAAISAVSLVDAINVLIILVFSAMATGGASICAQYIGRKQADRATETGKQLLLTVASLSVAVMLILILFRNGLLRLIFGKVEADVMENALVYLFITALSYPFIGLYNAGAALFRVCGNSRLPMVISLVCNLVNIAGNAFLIFGLNMGVAGAALATLVSRVLCGVAVLAFLRLPHQAIVIRKFGARPDLPLIRNILSIGLPSGMENGMFQFGKLVIQSTVSTMGTVAIAAQAMTSALEGVTSNAPVGVGLGMMTVAGQCMGAGKVEEAKKSIAKLTFYGGIATLISCAVIALLVRPITVIGGMEAEAAQMCVRLSLLICVVKPLFWPLSFLPAYGMRAAGDVRFSMILSSVTMWVCRVAITIALVKFFEMGPLAVWLGMFADWAVRSGFFFWRYKSGKWAQKAVIRE</sequence>
<evidence type="ECO:0000256" key="1">
    <source>
        <dbReference type="ARBA" id="ARBA00003408"/>
    </source>
</evidence>
<feature type="transmembrane region" description="Helical" evidence="13">
    <location>
        <begin position="408"/>
        <end position="427"/>
    </location>
</feature>
<dbReference type="NCBIfam" id="TIGR00797">
    <property type="entry name" value="matE"/>
    <property type="match status" value="1"/>
</dbReference>
<evidence type="ECO:0000256" key="2">
    <source>
        <dbReference type="ARBA" id="ARBA00004651"/>
    </source>
</evidence>
<evidence type="ECO:0000313" key="15">
    <source>
        <dbReference type="Proteomes" id="UP000824072"/>
    </source>
</evidence>
<dbReference type="PANTHER" id="PTHR43298:SF2">
    <property type="entry name" value="FMN_FAD EXPORTER YEEO-RELATED"/>
    <property type="match status" value="1"/>
</dbReference>
<evidence type="ECO:0000256" key="8">
    <source>
        <dbReference type="ARBA" id="ARBA00022692"/>
    </source>
</evidence>
<keyword evidence="6" id="KW-0050">Antiport</keyword>
<evidence type="ECO:0000256" key="11">
    <source>
        <dbReference type="ARBA" id="ARBA00023136"/>
    </source>
</evidence>
<evidence type="ECO:0000256" key="4">
    <source>
        <dbReference type="ARBA" id="ARBA00020268"/>
    </source>
</evidence>
<feature type="transmembrane region" description="Helical" evidence="13">
    <location>
        <begin position="48"/>
        <end position="67"/>
    </location>
</feature>
<feature type="transmembrane region" description="Helical" evidence="13">
    <location>
        <begin position="310"/>
        <end position="329"/>
    </location>
</feature>
<dbReference type="Pfam" id="PF01554">
    <property type="entry name" value="MatE"/>
    <property type="match status" value="2"/>
</dbReference>
<reference evidence="14" key="1">
    <citation type="submission" date="2020-10" db="EMBL/GenBank/DDBJ databases">
        <authorList>
            <person name="Gilroy R."/>
        </authorList>
    </citation>
    <scope>NUCLEOTIDE SEQUENCE</scope>
    <source>
        <strain evidence="14">ChiHcec3-11533</strain>
    </source>
</reference>
<reference evidence="14" key="2">
    <citation type="journal article" date="2021" name="PeerJ">
        <title>Extensive microbial diversity within the chicken gut microbiome revealed by metagenomics and culture.</title>
        <authorList>
            <person name="Gilroy R."/>
            <person name="Ravi A."/>
            <person name="Getino M."/>
            <person name="Pursley I."/>
            <person name="Horton D.L."/>
            <person name="Alikhan N.F."/>
            <person name="Baker D."/>
            <person name="Gharbi K."/>
            <person name="Hall N."/>
            <person name="Watson M."/>
            <person name="Adriaenssens E.M."/>
            <person name="Foster-Nyarko E."/>
            <person name="Jarju S."/>
            <person name="Secka A."/>
            <person name="Antonio M."/>
            <person name="Oren A."/>
            <person name="Chaudhuri R.R."/>
            <person name="La Ragione R."/>
            <person name="Hildebrand F."/>
            <person name="Pallen M.J."/>
        </authorList>
    </citation>
    <scope>NUCLEOTIDE SEQUENCE</scope>
    <source>
        <strain evidence="14">ChiHcec3-11533</strain>
    </source>
</reference>
<protein>
    <recommendedName>
        <fullName evidence="4">Probable multidrug resistance protein NorM</fullName>
    </recommendedName>
    <alternativeName>
        <fullName evidence="12">Multidrug-efflux transporter</fullName>
    </alternativeName>
</protein>
<comment type="similarity">
    <text evidence="3">Belongs to the multi antimicrobial extrusion (MATE) (TC 2.A.66.1) family.</text>
</comment>
<gene>
    <name evidence="14" type="ORF">IAB02_04145</name>
</gene>
<name>A0A9D1LAT6_9FIRM</name>
<proteinExistence type="inferred from homology"/>
<dbReference type="PIRSF" id="PIRSF006603">
    <property type="entry name" value="DinF"/>
    <property type="match status" value="1"/>
</dbReference>
<evidence type="ECO:0000313" key="14">
    <source>
        <dbReference type="EMBL" id="HIU33733.1"/>
    </source>
</evidence>
<keyword evidence="5" id="KW-0813">Transport</keyword>
<dbReference type="PANTHER" id="PTHR43298">
    <property type="entry name" value="MULTIDRUG RESISTANCE PROTEIN NORM-RELATED"/>
    <property type="match status" value="1"/>
</dbReference>
<evidence type="ECO:0000256" key="6">
    <source>
        <dbReference type="ARBA" id="ARBA00022449"/>
    </source>
</evidence>
<evidence type="ECO:0000256" key="9">
    <source>
        <dbReference type="ARBA" id="ARBA00022989"/>
    </source>
</evidence>
<keyword evidence="9 13" id="KW-1133">Transmembrane helix</keyword>
<feature type="transmembrane region" description="Helical" evidence="13">
    <location>
        <begin position="125"/>
        <end position="145"/>
    </location>
</feature>
<comment type="function">
    <text evidence="1">Multidrug efflux pump.</text>
</comment>
<dbReference type="GO" id="GO:0015297">
    <property type="term" value="F:antiporter activity"/>
    <property type="evidence" value="ECO:0007669"/>
    <property type="project" value="UniProtKB-KW"/>
</dbReference>
<dbReference type="CDD" id="cd13137">
    <property type="entry name" value="MATE_NorM_like"/>
    <property type="match status" value="1"/>
</dbReference>
<dbReference type="GO" id="GO:0005886">
    <property type="term" value="C:plasma membrane"/>
    <property type="evidence" value="ECO:0007669"/>
    <property type="project" value="UniProtKB-SubCell"/>
</dbReference>
<feature type="transmembrane region" description="Helical" evidence="13">
    <location>
        <begin position="381"/>
        <end position="402"/>
    </location>
</feature>
<keyword evidence="11 13" id="KW-0472">Membrane</keyword>
<accession>A0A9D1LAT6</accession>
<dbReference type="InterPro" id="IPR002528">
    <property type="entry name" value="MATE_fam"/>
</dbReference>
<evidence type="ECO:0000256" key="12">
    <source>
        <dbReference type="ARBA" id="ARBA00031636"/>
    </source>
</evidence>
<keyword evidence="7" id="KW-1003">Cell membrane</keyword>
<evidence type="ECO:0000256" key="7">
    <source>
        <dbReference type="ARBA" id="ARBA00022475"/>
    </source>
</evidence>
<feature type="transmembrane region" description="Helical" evidence="13">
    <location>
        <begin position="184"/>
        <end position="206"/>
    </location>
</feature>
<keyword evidence="8 13" id="KW-0812">Transmembrane</keyword>
<dbReference type="EMBL" id="DVMU01000088">
    <property type="protein sequence ID" value="HIU33733.1"/>
    <property type="molecule type" value="Genomic_DNA"/>
</dbReference>
<dbReference type="GO" id="GO:0006811">
    <property type="term" value="P:monoatomic ion transport"/>
    <property type="evidence" value="ECO:0007669"/>
    <property type="project" value="UniProtKB-KW"/>
</dbReference>
<evidence type="ECO:0000256" key="10">
    <source>
        <dbReference type="ARBA" id="ARBA00023065"/>
    </source>
</evidence>
<feature type="transmembrane region" description="Helical" evidence="13">
    <location>
        <begin position="349"/>
        <end position="369"/>
    </location>
</feature>
<comment type="subcellular location">
    <subcellularLocation>
        <location evidence="2">Cell membrane</location>
        <topology evidence="2">Multi-pass membrane protein</topology>
    </subcellularLocation>
</comment>
<feature type="transmembrane region" description="Helical" evidence="13">
    <location>
        <begin position="87"/>
        <end position="105"/>
    </location>
</feature>
<feature type="transmembrane region" description="Helical" evidence="13">
    <location>
        <begin position="157"/>
        <end position="178"/>
    </location>
</feature>
<dbReference type="AlphaFoldDB" id="A0A9D1LAT6"/>
<dbReference type="InterPro" id="IPR048279">
    <property type="entry name" value="MdtK-like"/>
</dbReference>
<keyword evidence="10" id="KW-0406">Ion transport</keyword>
<evidence type="ECO:0000256" key="3">
    <source>
        <dbReference type="ARBA" id="ARBA00010199"/>
    </source>
</evidence>